<evidence type="ECO:0000313" key="2">
    <source>
        <dbReference type="Proteomes" id="UP000309997"/>
    </source>
</evidence>
<keyword evidence="2" id="KW-1185">Reference proteome</keyword>
<accession>A0ACC4BET9</accession>
<sequence length="73" mass="8222">MKPLFSSRLEKRVADAGIGHSTACHRHVSTSILLFYYSTLFFALKYPKGHEIFCDSSKVRLLPVPRSPDVLQG</sequence>
<reference evidence="1 2" key="1">
    <citation type="journal article" date="2024" name="Plant Biotechnol. J.">
        <title>Genome and CRISPR/Cas9 system of a widespread forest tree (Populus alba) in the world.</title>
        <authorList>
            <person name="Liu Y.J."/>
            <person name="Jiang P.F."/>
            <person name="Han X.M."/>
            <person name="Li X.Y."/>
            <person name="Wang H.M."/>
            <person name="Wang Y.J."/>
            <person name="Wang X.X."/>
            <person name="Zeng Q.Y."/>
        </authorList>
    </citation>
    <scope>NUCLEOTIDE SEQUENCE [LARGE SCALE GENOMIC DNA]</scope>
    <source>
        <strain evidence="2">cv. PAL-ZL1</strain>
    </source>
</reference>
<evidence type="ECO:0000313" key="1">
    <source>
        <dbReference type="EMBL" id="KAL3577088.1"/>
    </source>
</evidence>
<dbReference type="EMBL" id="RCHU02000011">
    <property type="protein sequence ID" value="KAL3577088.1"/>
    <property type="molecule type" value="Genomic_DNA"/>
</dbReference>
<gene>
    <name evidence="1" type="ORF">D5086_022371</name>
</gene>
<organism evidence="1 2">
    <name type="scientific">Populus alba</name>
    <name type="common">White poplar</name>
    <dbReference type="NCBI Taxonomy" id="43335"/>
    <lineage>
        <taxon>Eukaryota</taxon>
        <taxon>Viridiplantae</taxon>
        <taxon>Streptophyta</taxon>
        <taxon>Embryophyta</taxon>
        <taxon>Tracheophyta</taxon>
        <taxon>Spermatophyta</taxon>
        <taxon>Magnoliopsida</taxon>
        <taxon>eudicotyledons</taxon>
        <taxon>Gunneridae</taxon>
        <taxon>Pentapetalae</taxon>
        <taxon>rosids</taxon>
        <taxon>fabids</taxon>
        <taxon>Malpighiales</taxon>
        <taxon>Salicaceae</taxon>
        <taxon>Saliceae</taxon>
        <taxon>Populus</taxon>
    </lineage>
</organism>
<dbReference type="Proteomes" id="UP000309997">
    <property type="component" value="Unassembled WGS sequence"/>
</dbReference>
<name>A0ACC4BET9_POPAL</name>
<protein>
    <submittedName>
        <fullName evidence="1">Uncharacterized protein</fullName>
    </submittedName>
</protein>
<proteinExistence type="predicted"/>
<comment type="caution">
    <text evidence="1">The sequence shown here is derived from an EMBL/GenBank/DDBJ whole genome shotgun (WGS) entry which is preliminary data.</text>
</comment>